<comment type="caution">
    <text evidence="3">The sequence shown here is derived from an EMBL/GenBank/DDBJ whole genome shotgun (WGS) entry which is preliminary data.</text>
</comment>
<keyword evidence="2" id="KW-1133">Transmembrane helix</keyword>
<proteinExistence type="predicted"/>
<feature type="transmembrane region" description="Helical" evidence="2">
    <location>
        <begin position="50"/>
        <end position="70"/>
    </location>
</feature>
<gene>
    <name evidence="3" type="ORF">CK203_116101</name>
</gene>
<feature type="compositionally biased region" description="Polar residues" evidence="1">
    <location>
        <begin position="208"/>
        <end position="223"/>
    </location>
</feature>
<keyword evidence="2" id="KW-0472">Membrane</keyword>
<evidence type="ECO:0000256" key="1">
    <source>
        <dbReference type="SAM" id="MobiDB-lite"/>
    </source>
</evidence>
<dbReference type="EMBL" id="QGNW01001968">
    <property type="protein sequence ID" value="RVW27042.1"/>
    <property type="molecule type" value="Genomic_DNA"/>
</dbReference>
<evidence type="ECO:0000313" key="3">
    <source>
        <dbReference type="EMBL" id="RVW27042.1"/>
    </source>
</evidence>
<feature type="region of interest" description="Disordered" evidence="1">
    <location>
        <begin position="196"/>
        <end position="223"/>
    </location>
</feature>
<name>A0A438CV21_VITVI</name>
<feature type="region of interest" description="Disordered" evidence="1">
    <location>
        <begin position="128"/>
        <end position="183"/>
    </location>
</feature>
<accession>A0A438CV21</accession>
<dbReference type="AlphaFoldDB" id="A0A438CV21"/>
<dbReference type="Proteomes" id="UP000288805">
    <property type="component" value="Unassembled WGS sequence"/>
</dbReference>
<protein>
    <submittedName>
        <fullName evidence="3">Uncharacterized protein</fullName>
    </submittedName>
</protein>
<organism evidence="3 4">
    <name type="scientific">Vitis vinifera</name>
    <name type="common">Grape</name>
    <dbReference type="NCBI Taxonomy" id="29760"/>
    <lineage>
        <taxon>Eukaryota</taxon>
        <taxon>Viridiplantae</taxon>
        <taxon>Streptophyta</taxon>
        <taxon>Embryophyta</taxon>
        <taxon>Tracheophyta</taxon>
        <taxon>Spermatophyta</taxon>
        <taxon>Magnoliopsida</taxon>
        <taxon>eudicotyledons</taxon>
        <taxon>Gunneridae</taxon>
        <taxon>Pentapetalae</taxon>
        <taxon>rosids</taxon>
        <taxon>Vitales</taxon>
        <taxon>Vitaceae</taxon>
        <taxon>Viteae</taxon>
        <taxon>Vitis</taxon>
    </lineage>
</organism>
<keyword evidence="2" id="KW-0812">Transmembrane</keyword>
<reference evidence="3 4" key="1">
    <citation type="journal article" date="2018" name="PLoS Genet.">
        <title>Population sequencing reveals clonal diversity and ancestral inbreeding in the grapevine cultivar Chardonnay.</title>
        <authorList>
            <person name="Roach M.J."/>
            <person name="Johnson D.L."/>
            <person name="Bohlmann J."/>
            <person name="van Vuuren H.J."/>
            <person name="Jones S.J."/>
            <person name="Pretorius I.S."/>
            <person name="Schmidt S.A."/>
            <person name="Borneman A.R."/>
        </authorList>
    </citation>
    <scope>NUCLEOTIDE SEQUENCE [LARGE SCALE GENOMIC DNA]</scope>
    <source>
        <strain evidence="4">cv. Chardonnay</strain>
        <tissue evidence="3">Leaf</tissue>
    </source>
</reference>
<feature type="compositionally biased region" description="Polar residues" evidence="1">
    <location>
        <begin position="173"/>
        <end position="182"/>
    </location>
</feature>
<evidence type="ECO:0000313" key="4">
    <source>
        <dbReference type="Proteomes" id="UP000288805"/>
    </source>
</evidence>
<evidence type="ECO:0000256" key="2">
    <source>
        <dbReference type="SAM" id="Phobius"/>
    </source>
</evidence>
<sequence length="223" mass="24585">MGCANLEGVVRNFRTSLEQLSSKAISSSFSSKSKLTSGSAPKVRKKTAAAVLYFLHSVFLFSIVLSLHTLNDFDKGLWSSKAWPIHLDDEIGNPDPRFVAHAQEFGVNVERVLSKEVHSESFRKDTEDSFHTTLNSHQKVDSRSASHNSRPSVVGTFASGYDGLRGGTDDGGTQFSDSSNEANIYPPHVMSYVQPSSSTNEEYGMPSYSPSTRMSYQVSYHME</sequence>